<name>A0ABD4TAC7_9EURY</name>
<dbReference type="RefSeq" id="WP_250986064.1">
    <property type="nucleotide sequence ID" value="NZ_QFDM01000001.1"/>
</dbReference>
<accession>A0ABD4TAC7</accession>
<evidence type="ECO:0000313" key="2">
    <source>
        <dbReference type="Proteomes" id="UP001523230"/>
    </source>
</evidence>
<comment type="caution">
    <text evidence="1">The sequence shown here is derived from an EMBL/GenBank/DDBJ whole genome shotgun (WGS) entry which is preliminary data.</text>
</comment>
<dbReference type="SUPFAM" id="SSF48371">
    <property type="entry name" value="ARM repeat"/>
    <property type="match status" value="1"/>
</dbReference>
<dbReference type="InterPro" id="IPR016024">
    <property type="entry name" value="ARM-type_fold"/>
</dbReference>
<keyword evidence="2" id="KW-1185">Reference proteome</keyword>
<sequence>MTRKETHIREVARLLTSFLSSGNAGDLLAYLVAESRLPGPRANLELAEAFAETVREFAVADADDHRVLWDLCVELACVSPEDAPTGDPHEFLGFCGVRGIGAIGSVSPACVEEALKHLAEASDDPRWRIREAVAMGLQNLLSRQRDTTVPELEDWVEGGSWLAMRAAVAGIAEPDLLAEPELAETAFRLHRKTLIRVYTAKERQSEAFRALRKALGYTLSLVIVALPGIGFEYLRQLATLDDKDIRWIVRENLKKNRLEKQYPETVQHIRAQMA</sequence>
<organism evidence="1 2">
    <name type="scientific">Methanoculleus oceani</name>
    <dbReference type="NCBI Taxonomy" id="2184756"/>
    <lineage>
        <taxon>Archaea</taxon>
        <taxon>Methanobacteriati</taxon>
        <taxon>Methanobacteriota</taxon>
        <taxon>Stenosarchaea group</taxon>
        <taxon>Methanomicrobia</taxon>
        <taxon>Methanomicrobiales</taxon>
        <taxon>Methanomicrobiaceae</taxon>
        <taxon>Methanoculleus</taxon>
    </lineage>
</organism>
<evidence type="ECO:0008006" key="3">
    <source>
        <dbReference type="Google" id="ProtNLM"/>
    </source>
</evidence>
<dbReference type="Proteomes" id="UP001523230">
    <property type="component" value="Unassembled WGS sequence"/>
</dbReference>
<protein>
    <recommendedName>
        <fullName evidence="3">HEAT repeat domain-containing protein</fullName>
    </recommendedName>
</protein>
<dbReference type="EMBL" id="QFDM01000001">
    <property type="protein sequence ID" value="MCM2464805.1"/>
    <property type="molecule type" value="Genomic_DNA"/>
</dbReference>
<gene>
    <name evidence="1" type="ORF">DIC75_00505</name>
</gene>
<proteinExistence type="predicted"/>
<dbReference type="Gene3D" id="1.25.10.10">
    <property type="entry name" value="Leucine-rich Repeat Variant"/>
    <property type="match status" value="1"/>
</dbReference>
<dbReference type="AlphaFoldDB" id="A0ABD4TAC7"/>
<evidence type="ECO:0000313" key="1">
    <source>
        <dbReference type="EMBL" id="MCM2464805.1"/>
    </source>
</evidence>
<reference evidence="1 2" key="1">
    <citation type="submission" date="2018-05" db="EMBL/GenBank/DDBJ databases">
        <title>Isolation and characterization of genus Methanoculleus species and their viruses from deep sea marine sediment offshore southwestern Taiwan.</title>
        <authorList>
            <person name="Wei W.-H."/>
            <person name="Chen W.-C."/>
            <person name="Lai M.-C."/>
            <person name="Chen S.-C."/>
        </authorList>
    </citation>
    <scope>NUCLEOTIDE SEQUENCE [LARGE SCALE GENOMIC DNA]</scope>
    <source>
        <strain evidence="1 2">CWC-02</strain>
    </source>
</reference>
<dbReference type="InterPro" id="IPR011989">
    <property type="entry name" value="ARM-like"/>
</dbReference>